<gene>
    <name evidence="3" type="ORF">Q765_17080</name>
</gene>
<dbReference type="OrthoDB" id="1377159at2"/>
<sequence length="150" mass="16184">MKKLITLSLLLAFFVACKTASPTIGGTGTFDILKQETNGGREKKANVFIDSQDKLNALYAELNISDVPTIDFTTSNVVALFMGQKNTGGYSISIGKIILDGESDTATVQIIESEPQDMAAMMLTTPYCIAKISKSKKVAFEQSPYIASEN</sequence>
<dbReference type="EMBL" id="JRLX01000025">
    <property type="protein sequence ID" value="KGO85211.1"/>
    <property type="molecule type" value="Genomic_DNA"/>
</dbReference>
<dbReference type="RefSeq" id="WP_020214031.1">
    <property type="nucleotide sequence ID" value="NZ_JRLX01000025.1"/>
</dbReference>
<evidence type="ECO:0000256" key="1">
    <source>
        <dbReference type="SAM" id="SignalP"/>
    </source>
</evidence>
<dbReference type="PROSITE" id="PS51257">
    <property type="entry name" value="PROKAR_LIPOPROTEIN"/>
    <property type="match status" value="1"/>
</dbReference>
<dbReference type="Proteomes" id="UP000030152">
    <property type="component" value="Unassembled WGS sequence"/>
</dbReference>
<evidence type="ECO:0000313" key="3">
    <source>
        <dbReference type="EMBL" id="KGO85211.1"/>
    </source>
</evidence>
<dbReference type="STRING" id="1121895.GCA_000378485_02859"/>
<feature type="chain" id="PRO_5001990746" description="PrcB C-terminal domain-containing protein" evidence="1">
    <location>
        <begin position="21"/>
        <end position="150"/>
    </location>
</feature>
<comment type="caution">
    <text evidence="3">The sequence shown here is derived from an EMBL/GenBank/DDBJ whole genome shotgun (WGS) entry which is preliminary data.</text>
</comment>
<protein>
    <recommendedName>
        <fullName evidence="2">PrcB C-terminal domain-containing protein</fullName>
    </recommendedName>
</protein>
<proteinExistence type="predicted"/>
<dbReference type="AlphaFoldDB" id="A0A0A2M0V9"/>
<accession>A0A0A2M0V9</accession>
<dbReference type="InterPro" id="IPR025748">
    <property type="entry name" value="PrcB_C_dom"/>
</dbReference>
<feature type="domain" description="PrcB C-terminal" evidence="2">
    <location>
        <begin position="77"/>
        <end position="132"/>
    </location>
</feature>
<keyword evidence="4" id="KW-1185">Reference proteome</keyword>
<evidence type="ECO:0000259" key="2">
    <source>
        <dbReference type="Pfam" id="PF14343"/>
    </source>
</evidence>
<organism evidence="3 4">
    <name type="scientific">Flavobacterium rivuli WB 3.3-2 = DSM 21788</name>
    <dbReference type="NCBI Taxonomy" id="1121895"/>
    <lineage>
        <taxon>Bacteria</taxon>
        <taxon>Pseudomonadati</taxon>
        <taxon>Bacteroidota</taxon>
        <taxon>Flavobacteriia</taxon>
        <taxon>Flavobacteriales</taxon>
        <taxon>Flavobacteriaceae</taxon>
        <taxon>Flavobacterium</taxon>
    </lineage>
</organism>
<keyword evidence="1" id="KW-0732">Signal</keyword>
<name>A0A0A2M0V9_9FLAO</name>
<reference evidence="3 4" key="1">
    <citation type="submission" date="2013-09" db="EMBL/GenBank/DDBJ databases">
        <authorList>
            <person name="Zeng Z."/>
            <person name="Chen C."/>
        </authorList>
    </citation>
    <scope>NUCLEOTIDE SEQUENCE [LARGE SCALE GENOMIC DNA]</scope>
    <source>
        <strain evidence="3 4">WB 3.3-2</strain>
    </source>
</reference>
<feature type="signal peptide" evidence="1">
    <location>
        <begin position="1"/>
        <end position="20"/>
    </location>
</feature>
<evidence type="ECO:0000313" key="4">
    <source>
        <dbReference type="Proteomes" id="UP000030152"/>
    </source>
</evidence>
<dbReference type="Pfam" id="PF14343">
    <property type="entry name" value="PrcB_C"/>
    <property type="match status" value="1"/>
</dbReference>
<dbReference type="eggNOG" id="ENOG5033AUW">
    <property type="taxonomic scope" value="Bacteria"/>
</dbReference>